<evidence type="ECO:0000313" key="4">
    <source>
        <dbReference type="Proteomes" id="UP000532373"/>
    </source>
</evidence>
<dbReference type="EMBL" id="JACZEP010000007">
    <property type="protein sequence ID" value="MBE1206853.1"/>
    <property type="molecule type" value="Genomic_DNA"/>
</dbReference>
<evidence type="ECO:0000256" key="1">
    <source>
        <dbReference type="SAM" id="MobiDB-lite"/>
    </source>
</evidence>
<evidence type="ECO:0000313" key="5">
    <source>
        <dbReference type="Proteomes" id="UP000598227"/>
    </source>
</evidence>
<gene>
    <name evidence="2" type="ORF">HNQ96_000484</name>
    <name evidence="3" type="ORF">IHE39_21385</name>
</gene>
<dbReference type="RefSeq" id="WP_184767214.1">
    <property type="nucleotide sequence ID" value="NZ_JACHGI010000001.1"/>
</dbReference>
<name>A0A8E1WBY5_9HYPH</name>
<accession>A0A8E1WBY5</accession>
<keyword evidence="5" id="KW-1185">Reference proteome</keyword>
<sequence length="45" mass="4800">MIAKKDAAIGSGTRLPVQSLAALYPGKEIDHPPAQRHSQRSVFVG</sequence>
<reference evidence="3 5" key="2">
    <citation type="submission" date="2020-09" db="EMBL/GenBank/DDBJ databases">
        <title>Draft Genome Sequence of Aminobacter carboxidus type strain DSM 1086, a soil Gram-negative carboxydobacterium.</title>
        <authorList>
            <person name="Turrini P."/>
            <person name="Tescari M."/>
            <person name="Artuso I."/>
            <person name="Lugli G.A."/>
            <person name="Frangipani E."/>
            <person name="Ventura M."/>
            <person name="Visca P."/>
        </authorList>
    </citation>
    <scope>NUCLEOTIDE SEQUENCE [LARGE SCALE GENOMIC DNA]</scope>
    <source>
        <strain evidence="3 5">DSM 1086</strain>
    </source>
</reference>
<organism evidence="2 4">
    <name type="scientific">Aminobacter carboxidus</name>
    <dbReference type="NCBI Taxonomy" id="376165"/>
    <lineage>
        <taxon>Bacteria</taxon>
        <taxon>Pseudomonadati</taxon>
        <taxon>Pseudomonadota</taxon>
        <taxon>Alphaproteobacteria</taxon>
        <taxon>Hyphomicrobiales</taxon>
        <taxon>Phyllobacteriaceae</taxon>
        <taxon>Aminobacter</taxon>
    </lineage>
</organism>
<feature type="region of interest" description="Disordered" evidence="1">
    <location>
        <begin position="26"/>
        <end position="45"/>
    </location>
</feature>
<reference evidence="2 4" key="1">
    <citation type="submission" date="2020-08" db="EMBL/GenBank/DDBJ databases">
        <title>Genomic Encyclopedia of Type Strains, Phase IV (KMG-IV): sequencing the most valuable type-strain genomes for metagenomic binning, comparative biology and taxonomic classification.</title>
        <authorList>
            <person name="Goeker M."/>
        </authorList>
    </citation>
    <scope>NUCLEOTIDE SEQUENCE [LARGE SCALE GENOMIC DNA]</scope>
    <source>
        <strain evidence="2 4">DSM 17454</strain>
    </source>
</reference>
<protein>
    <submittedName>
        <fullName evidence="2">Uncharacterized protein</fullName>
    </submittedName>
</protein>
<dbReference type="Proteomes" id="UP000598227">
    <property type="component" value="Unassembled WGS sequence"/>
</dbReference>
<dbReference type="EMBL" id="JACHGI010000001">
    <property type="protein sequence ID" value="MBB6464637.1"/>
    <property type="molecule type" value="Genomic_DNA"/>
</dbReference>
<dbReference type="AlphaFoldDB" id="A0A8E1WBY5"/>
<proteinExistence type="predicted"/>
<dbReference type="Proteomes" id="UP000532373">
    <property type="component" value="Unassembled WGS sequence"/>
</dbReference>
<evidence type="ECO:0000313" key="3">
    <source>
        <dbReference type="EMBL" id="MBE1206853.1"/>
    </source>
</evidence>
<evidence type="ECO:0000313" key="2">
    <source>
        <dbReference type="EMBL" id="MBB6464637.1"/>
    </source>
</evidence>
<comment type="caution">
    <text evidence="2">The sequence shown here is derived from an EMBL/GenBank/DDBJ whole genome shotgun (WGS) entry which is preliminary data.</text>
</comment>